<name>A0ABV8MRC7_9NEIS</name>
<dbReference type="InterPro" id="IPR015421">
    <property type="entry name" value="PyrdxlP-dep_Trfase_major"/>
</dbReference>
<gene>
    <name evidence="8" type="ORF">ACFOW7_08805</name>
</gene>
<dbReference type="SUPFAM" id="SSF53383">
    <property type="entry name" value="PLP-dependent transferases"/>
    <property type="match status" value="1"/>
</dbReference>
<protein>
    <recommendedName>
        <fullName evidence="2">Putative 8-amino-7-oxononanoate synthase</fullName>
    </recommendedName>
</protein>
<organism evidence="8 9">
    <name type="scientific">Chitinimonas lacunae</name>
    <dbReference type="NCBI Taxonomy" id="1963018"/>
    <lineage>
        <taxon>Bacteria</taxon>
        <taxon>Pseudomonadati</taxon>
        <taxon>Pseudomonadota</taxon>
        <taxon>Betaproteobacteria</taxon>
        <taxon>Neisseriales</taxon>
        <taxon>Chitinibacteraceae</taxon>
        <taxon>Chitinimonas</taxon>
    </lineage>
</organism>
<dbReference type="CDD" id="cd07377">
    <property type="entry name" value="WHTH_GntR"/>
    <property type="match status" value="1"/>
</dbReference>
<dbReference type="EMBL" id="JBHSBU010000001">
    <property type="protein sequence ID" value="MFC4159451.1"/>
    <property type="molecule type" value="Genomic_DNA"/>
</dbReference>
<sequence>MLTLDHASPYSLTEQIVRALIDKIGRGVLASGSRLPSVRGLAAQTGASTFTVAEAYNRLVASGWVEARRARGYFVASARTAPPVPTARPPVDDAWLLRHIYEDPGLIVPAGCGWLPEDWLYGAGVRAALRRSARSAAVAGYGHPQGLPALRRHLQWRLALRGIDAAPEQLLLTQGASQGLDLAMRSLVRPGETVLVDAPGYSNLLAALHSHGARPIGVPRTAHGPDPDELNRLAQQWRPVAFFTNSALQNPTGSSTTAATAFRILQTAERHDFRLVEDDPFADLAVEPQATLASLDGLRRVVHIGSFSKTVSPALRQGFVAADAATIAAMTRLRMAVGLTGSEIMEATTLAIVEDGRHRAHLERLRERLGEAQAKVAEQLDRLGWQLFMRPRAGMFLWAAAPQGTDPDALTDRAAAAGIALAPGRFYLTTSERSNWFRFNVAWADDSRLYDFLLRAESR</sequence>
<evidence type="ECO:0000256" key="2">
    <source>
        <dbReference type="ARBA" id="ARBA00021531"/>
    </source>
</evidence>
<dbReference type="Pfam" id="PF00155">
    <property type="entry name" value="Aminotran_1_2"/>
    <property type="match status" value="1"/>
</dbReference>
<evidence type="ECO:0000256" key="4">
    <source>
        <dbReference type="ARBA" id="ARBA00023015"/>
    </source>
</evidence>
<evidence type="ECO:0000256" key="6">
    <source>
        <dbReference type="ARBA" id="ARBA00023163"/>
    </source>
</evidence>
<reference evidence="9" key="1">
    <citation type="journal article" date="2019" name="Int. J. Syst. Evol. Microbiol.">
        <title>The Global Catalogue of Microorganisms (GCM) 10K type strain sequencing project: providing services to taxonomists for standard genome sequencing and annotation.</title>
        <authorList>
            <consortium name="The Broad Institute Genomics Platform"/>
            <consortium name="The Broad Institute Genome Sequencing Center for Infectious Disease"/>
            <person name="Wu L."/>
            <person name="Ma J."/>
        </authorList>
    </citation>
    <scope>NUCLEOTIDE SEQUENCE [LARGE SCALE GENOMIC DNA]</scope>
    <source>
        <strain evidence="9">LMG 29894</strain>
    </source>
</reference>
<dbReference type="PANTHER" id="PTHR46577:SF2">
    <property type="entry name" value="TRANSCRIPTIONAL REGULATORY PROTEIN"/>
    <property type="match status" value="1"/>
</dbReference>
<dbReference type="InterPro" id="IPR004839">
    <property type="entry name" value="Aminotransferase_I/II_large"/>
</dbReference>
<dbReference type="InterPro" id="IPR036388">
    <property type="entry name" value="WH-like_DNA-bd_sf"/>
</dbReference>
<keyword evidence="4" id="KW-0805">Transcription regulation</keyword>
<dbReference type="SUPFAM" id="SSF46785">
    <property type="entry name" value="Winged helix' DNA-binding domain"/>
    <property type="match status" value="1"/>
</dbReference>
<dbReference type="Gene3D" id="3.40.640.10">
    <property type="entry name" value="Type I PLP-dependent aspartate aminotransferase-like (Major domain)"/>
    <property type="match status" value="1"/>
</dbReference>
<keyword evidence="5" id="KW-0238">DNA-binding</keyword>
<evidence type="ECO:0000313" key="8">
    <source>
        <dbReference type="EMBL" id="MFC4159451.1"/>
    </source>
</evidence>
<dbReference type="SMART" id="SM00345">
    <property type="entry name" value="HTH_GNTR"/>
    <property type="match status" value="1"/>
</dbReference>
<dbReference type="Pfam" id="PF00392">
    <property type="entry name" value="GntR"/>
    <property type="match status" value="1"/>
</dbReference>
<evidence type="ECO:0000256" key="1">
    <source>
        <dbReference type="ARBA" id="ARBA00005384"/>
    </source>
</evidence>
<keyword evidence="3" id="KW-0663">Pyridoxal phosphate</keyword>
<dbReference type="InterPro" id="IPR015424">
    <property type="entry name" value="PyrdxlP-dep_Trfase"/>
</dbReference>
<keyword evidence="8" id="KW-0808">Transferase</keyword>
<dbReference type="Gene3D" id="1.10.10.10">
    <property type="entry name" value="Winged helix-like DNA-binding domain superfamily/Winged helix DNA-binding domain"/>
    <property type="match status" value="1"/>
</dbReference>
<dbReference type="InterPro" id="IPR051446">
    <property type="entry name" value="HTH_trans_reg/aminotransferase"/>
</dbReference>
<comment type="similarity">
    <text evidence="1">In the C-terminal section; belongs to the class-I pyridoxal-phosphate-dependent aminotransferase family.</text>
</comment>
<evidence type="ECO:0000256" key="3">
    <source>
        <dbReference type="ARBA" id="ARBA00022898"/>
    </source>
</evidence>
<keyword evidence="8" id="KW-0032">Aminotransferase</keyword>
<dbReference type="PROSITE" id="PS50949">
    <property type="entry name" value="HTH_GNTR"/>
    <property type="match status" value="1"/>
</dbReference>
<dbReference type="PANTHER" id="PTHR46577">
    <property type="entry name" value="HTH-TYPE TRANSCRIPTIONAL REGULATORY PROTEIN GABR"/>
    <property type="match status" value="1"/>
</dbReference>
<feature type="domain" description="HTH gntR-type" evidence="7">
    <location>
        <begin position="10"/>
        <end position="78"/>
    </location>
</feature>
<evidence type="ECO:0000259" key="7">
    <source>
        <dbReference type="PROSITE" id="PS50949"/>
    </source>
</evidence>
<dbReference type="RefSeq" id="WP_378163215.1">
    <property type="nucleotide sequence ID" value="NZ_JBHSBU010000001.1"/>
</dbReference>
<keyword evidence="6" id="KW-0804">Transcription</keyword>
<evidence type="ECO:0000256" key="5">
    <source>
        <dbReference type="ARBA" id="ARBA00023125"/>
    </source>
</evidence>
<proteinExistence type="inferred from homology"/>
<comment type="caution">
    <text evidence="8">The sequence shown here is derived from an EMBL/GenBank/DDBJ whole genome shotgun (WGS) entry which is preliminary data.</text>
</comment>
<dbReference type="InterPro" id="IPR036390">
    <property type="entry name" value="WH_DNA-bd_sf"/>
</dbReference>
<keyword evidence="9" id="KW-1185">Reference proteome</keyword>
<evidence type="ECO:0000313" key="9">
    <source>
        <dbReference type="Proteomes" id="UP001595791"/>
    </source>
</evidence>
<dbReference type="GO" id="GO:0008483">
    <property type="term" value="F:transaminase activity"/>
    <property type="evidence" value="ECO:0007669"/>
    <property type="project" value="UniProtKB-KW"/>
</dbReference>
<dbReference type="Proteomes" id="UP001595791">
    <property type="component" value="Unassembled WGS sequence"/>
</dbReference>
<dbReference type="InterPro" id="IPR000524">
    <property type="entry name" value="Tscrpt_reg_HTH_GntR"/>
</dbReference>
<accession>A0ABV8MRC7</accession>
<dbReference type="CDD" id="cd00609">
    <property type="entry name" value="AAT_like"/>
    <property type="match status" value="1"/>
</dbReference>